<accession>F0Y4T2</accession>
<dbReference type="InterPro" id="IPR039398">
    <property type="entry name" value="Deltex_fam"/>
</dbReference>
<dbReference type="GeneID" id="20218625"/>
<evidence type="ECO:0000259" key="6">
    <source>
        <dbReference type="Pfam" id="PF18102"/>
    </source>
</evidence>
<evidence type="ECO:0000256" key="4">
    <source>
        <dbReference type="ARBA" id="ARBA00022679"/>
    </source>
</evidence>
<dbReference type="InParanoid" id="F0Y4T2"/>
<dbReference type="KEGG" id="aaf:AURANDRAFT_16266"/>
<dbReference type="EC" id="2.3.2.27" evidence="3"/>
<evidence type="ECO:0000256" key="5">
    <source>
        <dbReference type="ARBA" id="ARBA00022723"/>
    </source>
</evidence>
<dbReference type="InterPro" id="IPR039399">
    <property type="entry name" value="Deltex_C_sf"/>
</dbReference>
<evidence type="ECO:0000313" key="7">
    <source>
        <dbReference type="EMBL" id="EGB09369.1"/>
    </source>
</evidence>
<dbReference type="AlphaFoldDB" id="F0Y4T2"/>
<dbReference type="GO" id="GO:0016567">
    <property type="term" value="P:protein ubiquitination"/>
    <property type="evidence" value="ECO:0007669"/>
    <property type="project" value="UniProtKB-UniPathway"/>
</dbReference>
<name>F0Y4T2_AURAN</name>
<comment type="catalytic activity">
    <reaction evidence="1">
        <text>S-ubiquitinyl-[E2 ubiquitin-conjugating enzyme]-L-cysteine + [acceptor protein]-L-lysine = [E2 ubiquitin-conjugating enzyme]-L-cysteine + N(6)-ubiquitinyl-[acceptor protein]-L-lysine.</text>
        <dbReference type="EC" id="2.3.2.27"/>
    </reaction>
</comment>
<dbReference type="Proteomes" id="UP000002729">
    <property type="component" value="Unassembled WGS sequence"/>
</dbReference>
<keyword evidence="4" id="KW-0808">Transferase</keyword>
<dbReference type="eggNOG" id="ENOG502RGAW">
    <property type="taxonomic scope" value="Eukaryota"/>
</dbReference>
<evidence type="ECO:0000313" key="8">
    <source>
        <dbReference type="Proteomes" id="UP000002729"/>
    </source>
</evidence>
<dbReference type="Gene3D" id="3.30.390.130">
    <property type="match status" value="1"/>
</dbReference>
<feature type="domain" description="Deltex C-terminal" evidence="6">
    <location>
        <begin position="12"/>
        <end position="145"/>
    </location>
</feature>
<gene>
    <name evidence="7" type="ORF">AURANDRAFT_16266</name>
</gene>
<dbReference type="CDD" id="cd09633">
    <property type="entry name" value="Deltex_C"/>
    <property type="match status" value="1"/>
</dbReference>
<dbReference type="GO" id="GO:0046872">
    <property type="term" value="F:metal ion binding"/>
    <property type="evidence" value="ECO:0007669"/>
    <property type="project" value="UniProtKB-KW"/>
</dbReference>
<dbReference type="UniPathway" id="UPA00143"/>
<protein>
    <recommendedName>
        <fullName evidence="3">RING-type E3 ubiquitin transferase</fullName>
        <ecNumber evidence="3">2.3.2.27</ecNumber>
    </recommendedName>
</protein>
<dbReference type="OrthoDB" id="200848at2759"/>
<keyword evidence="5" id="KW-0479">Metal-binding</keyword>
<evidence type="ECO:0000256" key="3">
    <source>
        <dbReference type="ARBA" id="ARBA00012483"/>
    </source>
</evidence>
<dbReference type="InterPro" id="IPR039396">
    <property type="entry name" value="Deltex_C"/>
</dbReference>
<dbReference type="PANTHER" id="PTHR12622">
    <property type="entry name" value="DELTEX-RELATED"/>
    <property type="match status" value="1"/>
</dbReference>
<dbReference type="EMBL" id="GL833125">
    <property type="protein sequence ID" value="EGB09369.1"/>
    <property type="molecule type" value="Genomic_DNA"/>
</dbReference>
<reference evidence="7 8" key="1">
    <citation type="journal article" date="2011" name="Proc. Natl. Acad. Sci. U.S.A.">
        <title>Niche of harmful alga Aureococcus anophagefferens revealed through ecogenomics.</title>
        <authorList>
            <person name="Gobler C.J."/>
            <person name="Berry D.L."/>
            <person name="Dyhrman S.T."/>
            <person name="Wilhelm S.W."/>
            <person name="Salamov A."/>
            <person name="Lobanov A.V."/>
            <person name="Zhang Y."/>
            <person name="Collier J.L."/>
            <person name="Wurch L.L."/>
            <person name="Kustka A.B."/>
            <person name="Dill B.D."/>
            <person name="Shah M."/>
            <person name="VerBerkmoes N.C."/>
            <person name="Kuo A."/>
            <person name="Terry A."/>
            <person name="Pangilinan J."/>
            <person name="Lindquist E.A."/>
            <person name="Lucas S."/>
            <person name="Paulsen I.T."/>
            <person name="Hattenrath-Lehmann T.K."/>
            <person name="Talmage S.C."/>
            <person name="Walker E.A."/>
            <person name="Koch F."/>
            <person name="Burson A.M."/>
            <person name="Marcoval M.A."/>
            <person name="Tang Y.Z."/>
            <person name="Lecleir G.R."/>
            <person name="Coyne K.J."/>
            <person name="Berg G.M."/>
            <person name="Bertrand E.M."/>
            <person name="Saito M.A."/>
            <person name="Gladyshev V.N."/>
            <person name="Grigoriev I.V."/>
        </authorList>
    </citation>
    <scope>NUCLEOTIDE SEQUENCE [LARGE SCALE GENOMIC DNA]</scope>
    <source>
        <strain evidence="8">CCMP 1984</strain>
    </source>
</reference>
<dbReference type="GO" id="GO:0007219">
    <property type="term" value="P:Notch signaling pathway"/>
    <property type="evidence" value="ECO:0007669"/>
    <property type="project" value="InterPro"/>
</dbReference>
<dbReference type="RefSeq" id="XP_009035445.1">
    <property type="nucleotide sequence ID" value="XM_009037197.1"/>
</dbReference>
<feature type="non-terminal residue" evidence="7">
    <location>
        <position position="145"/>
    </location>
</feature>
<dbReference type="GO" id="GO:0061630">
    <property type="term" value="F:ubiquitin protein ligase activity"/>
    <property type="evidence" value="ECO:0007669"/>
    <property type="project" value="UniProtKB-EC"/>
</dbReference>
<dbReference type="Pfam" id="PF18102">
    <property type="entry name" value="DTC"/>
    <property type="match status" value="1"/>
</dbReference>
<feature type="non-terminal residue" evidence="7">
    <location>
        <position position="1"/>
    </location>
</feature>
<proteinExistence type="predicted"/>
<sequence>CGVCGVSVGVRTGGQPDNGVMRDWVEDRALPGFRFGSRTRVVEYDFDDGVQGDRHPNPGRPFSGTYRRCYLPTPEGDAVFARLAVAFERRLVFNVGTSLTTGRSDCVVWAGIHHKTQRTGGAAEHGYPDATYLDRVSDELAAAGV</sequence>
<comment type="pathway">
    <text evidence="2">Protein modification; protein ubiquitination.</text>
</comment>
<organism evidence="8">
    <name type="scientific">Aureococcus anophagefferens</name>
    <name type="common">Harmful bloom alga</name>
    <dbReference type="NCBI Taxonomy" id="44056"/>
    <lineage>
        <taxon>Eukaryota</taxon>
        <taxon>Sar</taxon>
        <taxon>Stramenopiles</taxon>
        <taxon>Ochrophyta</taxon>
        <taxon>Pelagophyceae</taxon>
        <taxon>Pelagomonadales</taxon>
        <taxon>Pelagomonadaceae</taxon>
        <taxon>Aureococcus</taxon>
    </lineage>
</organism>
<keyword evidence="8" id="KW-1185">Reference proteome</keyword>
<evidence type="ECO:0000256" key="2">
    <source>
        <dbReference type="ARBA" id="ARBA00004906"/>
    </source>
</evidence>
<evidence type="ECO:0000256" key="1">
    <source>
        <dbReference type="ARBA" id="ARBA00000900"/>
    </source>
</evidence>